<dbReference type="EMBL" id="JAXAVX010000002">
    <property type="protein sequence ID" value="MDX8150982.1"/>
    <property type="molecule type" value="Genomic_DNA"/>
</dbReference>
<keyword evidence="4" id="KW-1185">Reference proteome</keyword>
<protein>
    <submittedName>
        <fullName evidence="3">Nitroreductase/quinone reductase family protein</fullName>
    </submittedName>
</protein>
<comment type="caution">
    <text evidence="3">The sequence shown here is derived from an EMBL/GenBank/DDBJ whole genome shotgun (WGS) entry which is preliminary data.</text>
</comment>
<evidence type="ECO:0000256" key="2">
    <source>
        <dbReference type="ARBA" id="ARBA00049106"/>
    </source>
</evidence>
<gene>
    <name evidence="3" type="ORF">SK069_05200</name>
</gene>
<evidence type="ECO:0000313" key="3">
    <source>
        <dbReference type="EMBL" id="MDX8150982.1"/>
    </source>
</evidence>
<dbReference type="Pfam" id="PF04075">
    <property type="entry name" value="F420H2_quin_red"/>
    <property type="match status" value="1"/>
</dbReference>
<comment type="similarity">
    <text evidence="1">Belongs to the F420H(2)-dependent quinone reductase family.</text>
</comment>
<organism evidence="3 4">
    <name type="scientific">Patulibacter brassicae</name>
    <dbReference type="NCBI Taxonomy" id="1705717"/>
    <lineage>
        <taxon>Bacteria</taxon>
        <taxon>Bacillati</taxon>
        <taxon>Actinomycetota</taxon>
        <taxon>Thermoleophilia</taxon>
        <taxon>Solirubrobacterales</taxon>
        <taxon>Patulibacteraceae</taxon>
        <taxon>Patulibacter</taxon>
    </lineage>
</organism>
<dbReference type="InterPro" id="IPR012349">
    <property type="entry name" value="Split_barrel_FMN-bd"/>
</dbReference>
<name>A0ABU4VGN4_9ACTN</name>
<reference evidence="3 4" key="1">
    <citation type="submission" date="2023-11" db="EMBL/GenBank/DDBJ databases">
        <authorList>
            <person name="Xu M."/>
            <person name="Jiang T."/>
        </authorList>
    </citation>
    <scope>NUCLEOTIDE SEQUENCE [LARGE SCALE GENOMIC DNA]</scope>
    <source>
        <strain evidence="3 4">SD</strain>
    </source>
</reference>
<dbReference type="Gene3D" id="2.30.110.10">
    <property type="entry name" value="Electron Transport, Fmn-binding Protein, Chain A"/>
    <property type="match status" value="1"/>
</dbReference>
<evidence type="ECO:0000313" key="4">
    <source>
        <dbReference type="Proteomes" id="UP001277761"/>
    </source>
</evidence>
<dbReference type="PANTHER" id="PTHR39428">
    <property type="entry name" value="F420H(2)-DEPENDENT QUINONE REDUCTASE RV1261C"/>
    <property type="match status" value="1"/>
</dbReference>
<comment type="catalytic activity">
    <reaction evidence="2">
        <text>oxidized coenzyme F420-(gamma-L-Glu)(n) + a quinol + H(+) = reduced coenzyme F420-(gamma-L-Glu)(n) + a quinone</text>
        <dbReference type="Rhea" id="RHEA:39663"/>
        <dbReference type="Rhea" id="RHEA-COMP:12939"/>
        <dbReference type="Rhea" id="RHEA-COMP:14378"/>
        <dbReference type="ChEBI" id="CHEBI:15378"/>
        <dbReference type="ChEBI" id="CHEBI:24646"/>
        <dbReference type="ChEBI" id="CHEBI:132124"/>
        <dbReference type="ChEBI" id="CHEBI:133980"/>
        <dbReference type="ChEBI" id="CHEBI:139511"/>
    </reaction>
</comment>
<dbReference type="Proteomes" id="UP001277761">
    <property type="component" value="Unassembled WGS sequence"/>
</dbReference>
<dbReference type="PANTHER" id="PTHR39428:SF3">
    <property type="entry name" value="DEAZAFLAVIN-DEPENDENT NITROREDUCTASE"/>
    <property type="match status" value="1"/>
</dbReference>
<sequence>MTPPPRPVAEIVWKIHRKLYAGTRGRVGRRFLGMTTLLLTTVGRKSGEPRSTALMYREEGPALAVVASNLGSDRPPAWWLNLQATPIAQVRVGPERRRVRARLASPEERDEMWPRFVEMYADYAEYERMTDRPIPIVLLERA</sequence>
<dbReference type="RefSeq" id="WP_319953135.1">
    <property type="nucleotide sequence ID" value="NZ_JAXAVX010000002.1"/>
</dbReference>
<dbReference type="SUPFAM" id="SSF50475">
    <property type="entry name" value="FMN-binding split barrel"/>
    <property type="match status" value="1"/>
</dbReference>
<evidence type="ECO:0000256" key="1">
    <source>
        <dbReference type="ARBA" id="ARBA00008710"/>
    </source>
</evidence>
<accession>A0ABU4VGN4</accession>
<proteinExistence type="inferred from homology"/>
<dbReference type="NCBIfam" id="TIGR00026">
    <property type="entry name" value="hi_GC_TIGR00026"/>
    <property type="match status" value="1"/>
</dbReference>
<dbReference type="InterPro" id="IPR004378">
    <property type="entry name" value="F420H2_quin_Rdtase"/>
</dbReference>